<dbReference type="InterPro" id="IPR023346">
    <property type="entry name" value="Lysozyme-like_dom_sf"/>
</dbReference>
<name>A0ABS8CNV6_9RHOB</name>
<evidence type="ECO:0000313" key="2">
    <source>
        <dbReference type="Proteomes" id="UP001198571"/>
    </source>
</evidence>
<evidence type="ECO:0000313" key="1">
    <source>
        <dbReference type="EMBL" id="MCB5410880.1"/>
    </source>
</evidence>
<organism evidence="1 2">
    <name type="scientific">Pseudogemmobacter faecipullorum</name>
    <dbReference type="NCBI Taxonomy" id="2755041"/>
    <lineage>
        <taxon>Bacteria</taxon>
        <taxon>Pseudomonadati</taxon>
        <taxon>Pseudomonadota</taxon>
        <taxon>Alphaproteobacteria</taxon>
        <taxon>Rhodobacterales</taxon>
        <taxon>Paracoccaceae</taxon>
        <taxon>Pseudogemmobacter</taxon>
    </lineage>
</organism>
<dbReference type="Proteomes" id="UP001198571">
    <property type="component" value="Unassembled WGS sequence"/>
</dbReference>
<gene>
    <name evidence="1" type="ORF">H0485_12830</name>
</gene>
<dbReference type="Gene3D" id="1.10.530.10">
    <property type="match status" value="1"/>
</dbReference>
<proteinExistence type="predicted"/>
<dbReference type="EMBL" id="JACDXX010000011">
    <property type="protein sequence ID" value="MCB5410880.1"/>
    <property type="molecule type" value="Genomic_DNA"/>
</dbReference>
<reference evidence="1 2" key="1">
    <citation type="submission" date="2020-07" db="EMBL/GenBank/DDBJ databases">
        <title>Pseudogemmobacter sp. nov., isolated from poultry manure in Taiwan.</title>
        <authorList>
            <person name="Lin S.-Y."/>
            <person name="Tang Y.-S."/>
            <person name="Young C.-C."/>
        </authorList>
    </citation>
    <scope>NUCLEOTIDE SEQUENCE [LARGE SCALE GENOMIC DNA]</scope>
    <source>
        <strain evidence="1 2">CC-YST710</strain>
    </source>
</reference>
<dbReference type="RefSeq" id="WP_226936167.1">
    <property type="nucleotide sequence ID" value="NZ_JACDXX010000011.1"/>
</dbReference>
<dbReference type="SUPFAM" id="SSF53955">
    <property type="entry name" value="Lysozyme-like"/>
    <property type="match status" value="1"/>
</dbReference>
<keyword evidence="2" id="KW-1185">Reference proteome</keyword>
<accession>A0ABS8CNV6</accession>
<sequence length="271" mass="29290">MRAVPAFGQILGLTLALILPQPGRAWEWLKPEPEDPTRYVAPRAGDEGGSGAGQCIAAILDAEQRYGIPDHLLLALGLQEAGWQSPEGLTVWPWSVNAAGEGRRFSSRSEALAFVTRKQAEGVDSIDVGCLQINLRWHPEAFTSPAQGFDAGVNTDYAARFLRLLFEESGDWQTAAGRYHSRSSAPQAVYLAGLQRNQQVVARRLTQLTALAYGGGSDDFAEDWYAPAAPAYRTEGAIWGAGIAGEEGAHRTLYSAEDLQPVLPDFLPPEA</sequence>
<comment type="caution">
    <text evidence="1">The sequence shown here is derived from an EMBL/GenBank/DDBJ whole genome shotgun (WGS) entry which is preliminary data.</text>
</comment>
<protein>
    <submittedName>
        <fullName evidence="1">Lytic transglycosylase domain-containing protein</fullName>
    </submittedName>
</protein>